<dbReference type="Pfam" id="PF00004">
    <property type="entry name" value="AAA"/>
    <property type="match status" value="1"/>
</dbReference>
<protein>
    <recommendedName>
        <fullName evidence="2">Lon proteolytic domain-containing protein</fullName>
    </recommendedName>
</protein>
<name>A0A6C0K1B2_9ZZZZ</name>
<accession>A0A6C0K1B2</accession>
<dbReference type="SUPFAM" id="SSF52540">
    <property type="entry name" value="P-loop containing nucleoside triphosphate hydrolases"/>
    <property type="match status" value="1"/>
</dbReference>
<dbReference type="GO" id="GO:0016887">
    <property type="term" value="F:ATP hydrolysis activity"/>
    <property type="evidence" value="ECO:0007669"/>
    <property type="project" value="InterPro"/>
</dbReference>
<dbReference type="GO" id="GO:0004176">
    <property type="term" value="F:ATP-dependent peptidase activity"/>
    <property type="evidence" value="ECO:0007669"/>
    <property type="project" value="InterPro"/>
</dbReference>
<dbReference type="GO" id="GO:0005524">
    <property type="term" value="F:ATP binding"/>
    <property type="evidence" value="ECO:0007669"/>
    <property type="project" value="InterPro"/>
</dbReference>
<dbReference type="PANTHER" id="PTHR43718:SF2">
    <property type="entry name" value="LON PROTEASE HOMOLOG, MITOCHONDRIAL"/>
    <property type="match status" value="1"/>
</dbReference>
<organism evidence="3">
    <name type="scientific">viral metagenome</name>
    <dbReference type="NCBI Taxonomy" id="1070528"/>
    <lineage>
        <taxon>unclassified sequences</taxon>
        <taxon>metagenomes</taxon>
        <taxon>organismal metagenomes</taxon>
    </lineage>
</organism>
<dbReference type="InterPro" id="IPR027065">
    <property type="entry name" value="Lon_Prtase"/>
</dbReference>
<dbReference type="SUPFAM" id="SSF54211">
    <property type="entry name" value="Ribosomal protein S5 domain 2-like"/>
    <property type="match status" value="1"/>
</dbReference>
<dbReference type="PRINTS" id="PR00830">
    <property type="entry name" value="ENDOLAPTASE"/>
</dbReference>
<dbReference type="PANTHER" id="PTHR43718">
    <property type="entry name" value="LON PROTEASE"/>
    <property type="match status" value="1"/>
</dbReference>
<dbReference type="InterPro" id="IPR008269">
    <property type="entry name" value="Lon_proteolytic"/>
</dbReference>
<dbReference type="InterPro" id="IPR020568">
    <property type="entry name" value="Ribosomal_Su5_D2-typ_SF"/>
</dbReference>
<dbReference type="Gene3D" id="1.10.8.60">
    <property type="match status" value="1"/>
</dbReference>
<feature type="domain" description="Lon proteolytic" evidence="2">
    <location>
        <begin position="930"/>
        <end position="1124"/>
    </location>
</feature>
<dbReference type="InterPro" id="IPR014721">
    <property type="entry name" value="Ribsml_uS5_D2-typ_fold_subgr"/>
</dbReference>
<dbReference type="EMBL" id="MN740756">
    <property type="protein sequence ID" value="QHU10427.1"/>
    <property type="molecule type" value="Genomic_DNA"/>
</dbReference>
<dbReference type="GO" id="GO:0006515">
    <property type="term" value="P:protein quality control for misfolded or incompletely synthesized proteins"/>
    <property type="evidence" value="ECO:0007669"/>
    <property type="project" value="TreeGrafter"/>
</dbReference>
<evidence type="ECO:0000313" key="3">
    <source>
        <dbReference type="EMBL" id="QHU10427.1"/>
    </source>
</evidence>
<keyword evidence="1" id="KW-0645">Protease</keyword>
<dbReference type="Pfam" id="PF05362">
    <property type="entry name" value="Lon_C"/>
    <property type="match status" value="1"/>
</dbReference>
<dbReference type="Gene3D" id="3.30.230.10">
    <property type="match status" value="1"/>
</dbReference>
<dbReference type="InterPro" id="IPR027417">
    <property type="entry name" value="P-loop_NTPase"/>
</dbReference>
<dbReference type="InterPro" id="IPR003959">
    <property type="entry name" value="ATPase_AAA_core"/>
</dbReference>
<dbReference type="Gene3D" id="3.40.50.300">
    <property type="entry name" value="P-loop containing nucleotide triphosphate hydrolases"/>
    <property type="match status" value="1"/>
</dbReference>
<reference evidence="3" key="1">
    <citation type="journal article" date="2020" name="Nature">
        <title>Giant virus diversity and host interactions through global metagenomics.</title>
        <authorList>
            <person name="Schulz F."/>
            <person name="Roux S."/>
            <person name="Paez-Espino D."/>
            <person name="Jungbluth S."/>
            <person name="Walsh D.A."/>
            <person name="Denef V.J."/>
            <person name="McMahon K.D."/>
            <person name="Konstantinidis K.T."/>
            <person name="Eloe-Fadrosh E.A."/>
            <person name="Kyrpides N.C."/>
            <person name="Woyke T."/>
        </authorList>
    </citation>
    <scope>NUCLEOTIDE SEQUENCE</scope>
    <source>
        <strain evidence="3">GVMAG-S-1101164-67</strain>
    </source>
</reference>
<dbReference type="GO" id="GO:0004252">
    <property type="term" value="F:serine-type endopeptidase activity"/>
    <property type="evidence" value="ECO:0007669"/>
    <property type="project" value="InterPro"/>
</dbReference>
<dbReference type="PROSITE" id="PS51786">
    <property type="entry name" value="LON_PROTEOLYTIC"/>
    <property type="match status" value="1"/>
</dbReference>
<evidence type="ECO:0000259" key="2">
    <source>
        <dbReference type="PROSITE" id="PS51786"/>
    </source>
</evidence>
<evidence type="ECO:0000256" key="1">
    <source>
        <dbReference type="ARBA" id="ARBA00022670"/>
    </source>
</evidence>
<keyword evidence="1" id="KW-0378">Hydrolase</keyword>
<proteinExistence type="predicted"/>
<sequence length="1126" mass="129016">MKKVSKDTILKNTVKMKTALQNSNMETMQFIREKTLYFQEIMRRTILSIQNYKKHDIFSNSDVALCIQNINDLYDKSNEIIEKVANANVNENTYMKEYTENLISLLQYIIDKLSIIICGFGTNMFDDLLYVCIGSQYKNIVYDTTELQNKIELIRKYIHPIGYKTITGKPEKSCYTLCSNKIVEDIIHIERSHNYECYDIEAVQQNKLNFYSKIYGIRVVLQDENTQKAIVVTGMIDDIIVKCVSGPYIKTRKQDIMNNLPEGSLIDKNILERVIDMMCLKDFLIWGDEDIYKKYWVVIKDVKMVKQNKTDILIKKFVEMDVFSQRTMLLNLLAYHIDDEVRYITYMLYDVITANNVGGGSNSFSSSQNYVVGEIINTVDQILIYDSFPWPAKIQFKDVMKFTVKYTQDMINKYDINRVSIEQQIYLMKVPEYIKEKAILKLKEIKGKGDDTSSKAKQYLEGLLKIPFGVYREEPILQRVKNNNAKFIQLLLKQDMQSTSIKIHKKPKYTNAELLKYTSAISGELVMQMDNFLLNTLNIKIGTNGIIENAPLTKIESKTVSYIVKYIQDYIENDGLSFVFSKKKKEAREQIYRFLNMYPTYKPKIYNYITKDTSSPLSKNNSEILQIQTEIKNIENDMNMITEVLNDSIHGHDYAKNQILKIIGQWMNGEQTGYCFGFEGSPGVGKTSVAKKGLAKCLIDENGQSRPFAFIALGGSCNGSTLEGHSYTYVNSIWGRITDILMESKCMNPIIYVDELDKVSKTEHGKEIIGILTHLIDTTQNDCFQDKYYSGINLDLSKALFIFSYNDPDNIDRILLDRIHRVRFGNLTLDDKMVIVKDYILKEINEKMGFSDTVQLTDEIIEYIIETYTLEPGVRKLKEVLFDLFGEINLELLRCTNENIDIPLHITVEDLDSKYLKKYHKVQETKIPAKSAIGIINGLWANALGKGGIIPIETMFFPSASFLELRLTGLQGDVMKESMNVAKSLAWKLTSLEKKKSLLKLFEETKCQGLHIHCPQGAVSKDGPSAGTAITIAIYSLLNNLTISNTIAITGEINLQGQVTAIGGLDAKILGGIRAGVKTFLYPESNHKDYEEFMEKYAEKAFLEGITFIEISSIEHVIFYIFESKK</sequence>
<dbReference type="AlphaFoldDB" id="A0A6C0K1B2"/>